<gene>
    <name evidence="2" type="ORF">LAESUDRAFT_722103</name>
</gene>
<feature type="region of interest" description="Disordered" evidence="1">
    <location>
        <begin position="1"/>
        <end position="38"/>
    </location>
</feature>
<dbReference type="GeneID" id="63825166"/>
<evidence type="ECO:0000256" key="1">
    <source>
        <dbReference type="SAM" id="MobiDB-lite"/>
    </source>
</evidence>
<proteinExistence type="predicted"/>
<dbReference type="RefSeq" id="XP_040767686.1">
    <property type="nucleotide sequence ID" value="XM_040908137.1"/>
</dbReference>
<evidence type="ECO:0000313" key="2">
    <source>
        <dbReference type="EMBL" id="KZT09946.1"/>
    </source>
</evidence>
<dbReference type="AlphaFoldDB" id="A0A165G7U0"/>
<accession>A0A165G7U0</accession>
<reference evidence="2 3" key="1">
    <citation type="journal article" date="2016" name="Mol. Biol. Evol.">
        <title>Comparative Genomics of Early-Diverging Mushroom-Forming Fungi Provides Insights into the Origins of Lignocellulose Decay Capabilities.</title>
        <authorList>
            <person name="Nagy L.G."/>
            <person name="Riley R."/>
            <person name="Tritt A."/>
            <person name="Adam C."/>
            <person name="Daum C."/>
            <person name="Floudas D."/>
            <person name="Sun H."/>
            <person name="Yadav J.S."/>
            <person name="Pangilinan J."/>
            <person name="Larsson K.H."/>
            <person name="Matsuura K."/>
            <person name="Barry K."/>
            <person name="Labutti K."/>
            <person name="Kuo R."/>
            <person name="Ohm R.A."/>
            <person name="Bhattacharya S.S."/>
            <person name="Shirouzu T."/>
            <person name="Yoshinaga Y."/>
            <person name="Martin F.M."/>
            <person name="Grigoriev I.V."/>
            <person name="Hibbett D.S."/>
        </authorList>
    </citation>
    <scope>NUCLEOTIDE SEQUENCE [LARGE SCALE GENOMIC DNA]</scope>
    <source>
        <strain evidence="2 3">93-53</strain>
    </source>
</reference>
<sequence length="67" mass="7095">MGEEGGAAARRDELAGRIESRGRSTYDMPDGYSPEGRKSGALLYSSLPRVYKHACCGPYAMAKPGAA</sequence>
<dbReference type="Proteomes" id="UP000076871">
    <property type="component" value="Unassembled WGS sequence"/>
</dbReference>
<name>A0A165G7U0_9APHY</name>
<organism evidence="2 3">
    <name type="scientific">Laetiporus sulphureus 93-53</name>
    <dbReference type="NCBI Taxonomy" id="1314785"/>
    <lineage>
        <taxon>Eukaryota</taxon>
        <taxon>Fungi</taxon>
        <taxon>Dikarya</taxon>
        <taxon>Basidiomycota</taxon>
        <taxon>Agaricomycotina</taxon>
        <taxon>Agaricomycetes</taxon>
        <taxon>Polyporales</taxon>
        <taxon>Laetiporus</taxon>
    </lineage>
</organism>
<protein>
    <submittedName>
        <fullName evidence="2">Uncharacterized protein</fullName>
    </submittedName>
</protein>
<evidence type="ECO:0000313" key="3">
    <source>
        <dbReference type="Proteomes" id="UP000076871"/>
    </source>
</evidence>
<dbReference type="EMBL" id="KV427610">
    <property type="protein sequence ID" value="KZT09946.1"/>
    <property type="molecule type" value="Genomic_DNA"/>
</dbReference>
<dbReference type="InParanoid" id="A0A165G7U0"/>
<feature type="compositionally biased region" description="Basic and acidic residues" evidence="1">
    <location>
        <begin position="9"/>
        <end position="24"/>
    </location>
</feature>
<keyword evidence="3" id="KW-1185">Reference proteome</keyword>